<gene>
    <name evidence="9" type="ORF">INT43_008154</name>
</gene>
<dbReference type="SUPFAM" id="SSF50156">
    <property type="entry name" value="PDZ domain-like"/>
    <property type="match status" value="3"/>
</dbReference>
<dbReference type="Gene3D" id="2.30.29.30">
    <property type="entry name" value="Pleckstrin-homology domain (PH domain)/Phosphotyrosine-binding domain (PTB)"/>
    <property type="match status" value="1"/>
</dbReference>
<reference evidence="9" key="1">
    <citation type="submission" date="2020-12" db="EMBL/GenBank/DDBJ databases">
        <title>Metabolic potential, ecology and presence of endohyphal bacteria is reflected in genomic diversity of Mucoromycotina.</title>
        <authorList>
            <person name="Muszewska A."/>
            <person name="Okrasinska A."/>
            <person name="Steczkiewicz K."/>
            <person name="Drgas O."/>
            <person name="Orlowska M."/>
            <person name="Perlinska-Lenart U."/>
            <person name="Aleksandrzak-Piekarczyk T."/>
            <person name="Szatraj K."/>
            <person name="Zielenkiewicz U."/>
            <person name="Pilsyk S."/>
            <person name="Malc E."/>
            <person name="Mieczkowski P."/>
            <person name="Kruszewska J.S."/>
            <person name="Biernat P."/>
            <person name="Pawlowska J."/>
        </authorList>
    </citation>
    <scope>NUCLEOTIDE SEQUENCE</scope>
    <source>
        <strain evidence="9">WA0000067209</strain>
    </source>
</reference>
<dbReference type="SMART" id="SM00228">
    <property type="entry name" value="PDZ"/>
    <property type="match status" value="3"/>
</dbReference>
<dbReference type="Gene3D" id="2.40.10.120">
    <property type="match status" value="2"/>
</dbReference>
<accession>A0A8H7U9S8</accession>
<dbReference type="Gene3D" id="2.30.42.10">
    <property type="match status" value="2"/>
</dbReference>
<dbReference type="InterPro" id="IPR036034">
    <property type="entry name" value="PDZ_sf"/>
</dbReference>
<dbReference type="InterPro" id="IPR036598">
    <property type="entry name" value="GOLD_dom_sf"/>
</dbReference>
<dbReference type="FunFam" id="2.40.160.120:FF:000001">
    <property type="entry name" value="Oxysterol-binding protein"/>
    <property type="match status" value="1"/>
</dbReference>
<feature type="compositionally biased region" description="Low complexity" evidence="6">
    <location>
        <begin position="1084"/>
        <end position="1104"/>
    </location>
</feature>
<proteinExistence type="inferred from homology"/>
<dbReference type="InterPro" id="IPR009038">
    <property type="entry name" value="GOLD_dom"/>
</dbReference>
<keyword evidence="10" id="KW-1185">Reference proteome</keyword>
<dbReference type="InterPro" id="IPR011993">
    <property type="entry name" value="PH-like_dom_sf"/>
</dbReference>
<dbReference type="SUPFAM" id="SSF101576">
    <property type="entry name" value="Supernatant protein factor (SPF), C-terminal domain"/>
    <property type="match status" value="1"/>
</dbReference>
<feature type="compositionally biased region" description="Low complexity" evidence="6">
    <location>
        <begin position="1400"/>
        <end position="1412"/>
    </location>
</feature>
<dbReference type="GO" id="GO:0006508">
    <property type="term" value="P:proteolysis"/>
    <property type="evidence" value="ECO:0007669"/>
    <property type="project" value="InterPro"/>
</dbReference>
<evidence type="ECO:0000313" key="9">
    <source>
        <dbReference type="EMBL" id="KAG2171774.1"/>
    </source>
</evidence>
<evidence type="ECO:0000313" key="10">
    <source>
        <dbReference type="Proteomes" id="UP000654370"/>
    </source>
</evidence>
<dbReference type="GO" id="GO:0120009">
    <property type="term" value="P:intermembrane lipid transfer"/>
    <property type="evidence" value="ECO:0007669"/>
    <property type="project" value="UniProtKB-ARBA"/>
</dbReference>
<dbReference type="PANTHER" id="PTHR46366:SF1">
    <property type="entry name" value="PDZ DOMAIN-CONTAINING PROTEIN C1685.05"/>
    <property type="match status" value="1"/>
</dbReference>
<evidence type="ECO:0000256" key="4">
    <source>
        <dbReference type="ARBA" id="ARBA00023055"/>
    </source>
</evidence>
<dbReference type="PROSITE" id="PS50866">
    <property type="entry name" value="GOLD"/>
    <property type="match status" value="1"/>
</dbReference>
<dbReference type="EMBL" id="JAEPQZ010000019">
    <property type="protein sequence ID" value="KAG2171774.1"/>
    <property type="molecule type" value="Genomic_DNA"/>
</dbReference>
<evidence type="ECO:0000256" key="3">
    <source>
        <dbReference type="ARBA" id="ARBA00022448"/>
    </source>
</evidence>
<dbReference type="SUPFAM" id="SSF144000">
    <property type="entry name" value="Oxysterol-binding protein-like"/>
    <property type="match status" value="1"/>
</dbReference>
<dbReference type="PRINTS" id="PR00834">
    <property type="entry name" value="PROTEASES2C"/>
</dbReference>
<feature type="region of interest" description="Disordered" evidence="6">
    <location>
        <begin position="963"/>
        <end position="991"/>
    </location>
</feature>
<dbReference type="InterPro" id="IPR000648">
    <property type="entry name" value="Oxysterol-bd"/>
</dbReference>
<dbReference type="SUPFAM" id="SSF50494">
    <property type="entry name" value="Trypsin-like serine proteases"/>
    <property type="match status" value="2"/>
</dbReference>
<dbReference type="SMART" id="SM00233">
    <property type="entry name" value="PH"/>
    <property type="match status" value="1"/>
</dbReference>
<sequence length="1955" mass="218281">MSQHPLSRRKLSNSPDVLTEADAPALPLAAQTASHEHRQSFRGRSKSLAYGSLAWTMTTPRFPVGYENTNMVGGNQMSAAKSWEPILEKAIKAIISIKASHVRSFDTETSGVYSATGFIVDAEQGIILSNRHVVSPAPIVAQAVLTNYEEVDLIPIYRDPVHDFGFLKFDPHKVKFMELEQIDLCPEKAKVGLEIRVVGNDAGEKLSILAGTLARLDRRAPEYGVGEYNDFNTFYLQAASGTSGGSSGSPVLNIEGQAVALNAGGASKASSSYYLPLDRIKRALEYVRRGENVPRGTLQTEFEYLPYDEVRRLGLKAHIEEKTRKKFPEENGMLVVRSLLPKGPADNILVPGDILLGCNGNMITNFFHLFGIIDDAVGEIITLTICRGKKIQDFELRVQDLHSITPNRFVEIGGGVVNELSYQLAKSYSQPVGGVYVATSGHMLASASAWRKSMILSVNNVPTPNIDAFIEAMKLLPDGARVPIRYYSLQKAYKEKVMIMHVDRHWHPFRVAIRNDYTGFWDFEEMPPAPPTQPYKPSTASFPSLDPSLKRAEKLMPSFVAIDFYLPYLVDGMKTTQFYGTGFIVSTNPPLIVCDRDTVPISVGDIFITFANSIIIPARLVFLHPFYNFVVITYDASLIGETPVCPLEFSNKMLAQGDETYQIGIGTDHSVVMKKTTVSAVTNIGTKECSPPRWRAMNVEGIKIDDSANSQGGVLTDEEGKTQALWVNYSSQNEKGKDISFMCGLPIDLVRPVIEPLIRGEKPVMRGLDIEFWTMRIAAARTLGLSDEWVKNIETSGSTRHTILYVLNILDERSACAKMLKVGDIVLSLNGTIATRMADLTVVQHLEKVHMVVFRDGAELELDVPTTYFSGYETTRVIGWQGALLQMPYKAVLEQVRNIPTGVYVSCTLYGSPASTVLRPGVWISEIQGLPVKDLDSFLETIKAHEQHLTKRRCSRYIPPVRRKESLEDEAEVPDSAVLKTDPDDMDDDDDNDEGYIRIKTVSRTNVVRVAALKVDSHYWGAWELLKDDRAVCGWATTIRWWFSTKRHNIAFGLYRTVNQAQVAPSDVLFQTQDTTRVSPSPSTGGRPANAGGNGTATGAANTTSSRRPTLTHEDSNNSSDGLAEGSTLHASSASIRSRRKSVASQKLADNMDEILPIEHCNSADNKVSGQYVVDEPGNYALVFDNTFSRNTSKMLTFSVALGEREQVSGSEQTELAGWILKKRRKKMQGWAKRWFNLSSTGVLSYSIHNKSICRGSVQIFLSTISVNPQQRLIHIDSGTMIYHLKTLTPEDFEKWTKALRVHKARNMANGHQMNDGSLDGAAVSEKELADQAKEAATVREGLAAIDGQINSIRSILDTMGNMIGDGMNSPSGLSPSRARFNFRRTSSKSLSSARPPQINASPSSSPRNNANDSTAAEDVDATQMHFRLLSAMNKLKKQRDEVVDAFDKNQAHWTKIYAAYKVLSESSYANRNDGFTVDNDDMVSARESFSTDKRTSSFISYRTSNQSEIFFDAEEIVISSDDEDYALAENDIIDENEEDDDDLVDSDQKSTLSGMLSENVKRRQLLPSPSVGDAASALSIFRKNVGKDLSTIAMPISMNEPLNLLQRACEELEYCQLLTRANQAETSVDRLMYVTCFAISGYASSQYRTGRKPFNPMMCETYECIRPDKGFRFIAEKVKHNPPVVAAYAESKDFRFWQNAAVKSKFWGKSMELMSEGTVHVTLTEHDDHYTYSKPSSWVRNMIAGNKYLEHVGEMRVHNHKTGEYATVLFKEGTGGGIFGVPTKRNIISVNICNSSGKTVKKVVGKWSESLAYEIGKDQYEVLWRAQSPGIPDHEDYYGFTKFCVELNEITELEREKIPITDTRYRPDQRMYEEGNVDEADVEKQRIEQKQRDQRKKFEVDGGQFVPKWFDLGDQEYELSEDGESTTCQIWKYNGQYWPSRESQNWPSDLLQLW</sequence>
<dbReference type="PROSITE" id="PS50003">
    <property type="entry name" value="PH_DOMAIN"/>
    <property type="match status" value="1"/>
</dbReference>
<dbReference type="Gene3D" id="3.30.70.3490">
    <property type="match status" value="1"/>
</dbReference>
<dbReference type="InterPro" id="IPR001940">
    <property type="entry name" value="Peptidase_S1C"/>
</dbReference>
<dbReference type="GO" id="GO:0004252">
    <property type="term" value="F:serine-type endopeptidase activity"/>
    <property type="evidence" value="ECO:0007669"/>
    <property type="project" value="InterPro"/>
</dbReference>
<evidence type="ECO:0000256" key="1">
    <source>
        <dbReference type="ARBA" id="ARBA00008842"/>
    </source>
</evidence>
<dbReference type="InterPro" id="IPR001849">
    <property type="entry name" value="PH_domain"/>
</dbReference>
<dbReference type="Pfam" id="PF13365">
    <property type="entry name" value="Trypsin_2"/>
    <property type="match status" value="1"/>
</dbReference>
<comment type="similarity">
    <text evidence="2">Belongs to the peptidase S1C family.</text>
</comment>
<keyword evidence="5" id="KW-0446">Lipid-binding</keyword>
<dbReference type="Gene3D" id="2.60.120.680">
    <property type="entry name" value="GOLD domain"/>
    <property type="match status" value="1"/>
</dbReference>
<dbReference type="InterPro" id="IPR025926">
    <property type="entry name" value="PDZ-like_dom"/>
</dbReference>
<dbReference type="CDD" id="cd06719">
    <property type="entry name" value="PDZ2-4_Nma111p-like"/>
    <property type="match status" value="1"/>
</dbReference>
<protein>
    <recommendedName>
        <fullName evidence="11">Pro-apoptotic serine protease nma111</fullName>
    </recommendedName>
</protein>
<keyword evidence="4" id="KW-0445">Lipid transport</keyword>
<evidence type="ECO:0000259" key="8">
    <source>
        <dbReference type="PROSITE" id="PS50866"/>
    </source>
</evidence>
<evidence type="ECO:0000256" key="6">
    <source>
        <dbReference type="SAM" id="MobiDB-lite"/>
    </source>
</evidence>
<dbReference type="Gene3D" id="2.40.160.120">
    <property type="match status" value="1"/>
</dbReference>
<dbReference type="Proteomes" id="UP000654370">
    <property type="component" value="Unassembled WGS sequence"/>
</dbReference>
<feature type="domain" description="GOLD" evidence="8">
    <location>
        <begin position="964"/>
        <end position="1202"/>
    </location>
</feature>
<dbReference type="GO" id="GO:0008289">
    <property type="term" value="F:lipid binding"/>
    <property type="evidence" value="ECO:0007669"/>
    <property type="project" value="UniProtKB-KW"/>
</dbReference>
<name>A0A8H7U9S8_MORIS</name>
<dbReference type="CDD" id="cd13289">
    <property type="entry name" value="PH_Osh3p_yeast"/>
    <property type="match status" value="1"/>
</dbReference>
<feature type="region of interest" description="Disordered" evidence="6">
    <location>
        <begin position="1386"/>
        <end position="1416"/>
    </location>
</feature>
<dbReference type="Pfam" id="PF15409">
    <property type="entry name" value="PH_8"/>
    <property type="match status" value="1"/>
</dbReference>
<dbReference type="Pfam" id="PF12812">
    <property type="entry name" value="PDZ_1"/>
    <property type="match status" value="1"/>
</dbReference>
<dbReference type="Pfam" id="PF01237">
    <property type="entry name" value="Oxysterol_BP"/>
    <property type="match status" value="1"/>
</dbReference>
<dbReference type="InterPro" id="IPR041680">
    <property type="entry name" value="PH_8"/>
</dbReference>
<feature type="domain" description="PH" evidence="7">
    <location>
        <begin position="1213"/>
        <end position="1305"/>
    </location>
</feature>
<feature type="region of interest" description="Disordered" evidence="6">
    <location>
        <begin position="1071"/>
        <end position="1142"/>
    </location>
</feature>
<dbReference type="InterPro" id="IPR009003">
    <property type="entry name" value="Peptidase_S1_PA"/>
</dbReference>
<evidence type="ECO:0000259" key="7">
    <source>
        <dbReference type="PROSITE" id="PS50003"/>
    </source>
</evidence>
<dbReference type="SUPFAM" id="SSF50729">
    <property type="entry name" value="PH domain-like"/>
    <property type="match status" value="1"/>
</dbReference>
<evidence type="ECO:0000256" key="2">
    <source>
        <dbReference type="ARBA" id="ARBA00010541"/>
    </source>
</evidence>
<keyword evidence="3" id="KW-0813">Transport</keyword>
<evidence type="ECO:0000256" key="5">
    <source>
        <dbReference type="ARBA" id="ARBA00023121"/>
    </source>
</evidence>
<comment type="similarity">
    <text evidence="1">Belongs to the OSBP family.</text>
</comment>
<evidence type="ECO:0008006" key="11">
    <source>
        <dbReference type="Google" id="ProtNLM"/>
    </source>
</evidence>
<dbReference type="OrthoDB" id="4217619at2759"/>
<dbReference type="PANTHER" id="PTHR46366">
    <property type="entry name" value="PRO-APOPTOTIC SERINE PROTEASE NMA111"/>
    <property type="match status" value="1"/>
</dbReference>
<comment type="caution">
    <text evidence="9">The sequence shown here is derived from an EMBL/GenBank/DDBJ whole genome shotgun (WGS) entry which is preliminary data.</text>
</comment>
<feature type="compositionally biased region" description="Polar residues" evidence="6">
    <location>
        <begin position="1071"/>
        <end position="1083"/>
    </location>
</feature>
<organism evidence="9 10">
    <name type="scientific">Mortierella isabellina</name>
    <name type="common">Filamentous fungus</name>
    <name type="synonym">Umbelopsis isabellina</name>
    <dbReference type="NCBI Taxonomy" id="91625"/>
    <lineage>
        <taxon>Eukaryota</taxon>
        <taxon>Fungi</taxon>
        <taxon>Fungi incertae sedis</taxon>
        <taxon>Mucoromycota</taxon>
        <taxon>Mucoromycotina</taxon>
        <taxon>Umbelopsidomycetes</taxon>
        <taxon>Umbelopsidales</taxon>
        <taxon>Umbelopsidaceae</taxon>
        <taxon>Umbelopsis</taxon>
    </lineage>
</organism>
<dbReference type="InterPro" id="IPR037239">
    <property type="entry name" value="OSBP_sf"/>
</dbReference>
<dbReference type="InterPro" id="IPR001478">
    <property type="entry name" value="PDZ"/>
</dbReference>